<dbReference type="InterPro" id="IPR019339">
    <property type="entry name" value="CIR_N_dom"/>
</dbReference>
<dbReference type="PaxDb" id="6239-Y18H1A.2"/>
<dbReference type="Reactome" id="R-CEL-72163">
    <property type="pathway name" value="mRNA Splicing - Major Pathway"/>
</dbReference>
<evidence type="ECO:0007829" key="6">
    <source>
        <dbReference type="PeptideAtlas" id="A0A3P6MY32"/>
    </source>
</evidence>
<name>A0A3P6MY32_CAEEL</name>
<protein>
    <submittedName>
        <fullName evidence="3">CBF1-interacting co-repressor CIR N-terminal domain-containing protein</fullName>
    </submittedName>
</protein>
<sequence>MNILHHKSWHVRTKSNMERVRRDERKAAEDEQRVLDRQIQAENERRLMQLRARADQRMETMFSGGAGSSSAGAAKDVSISDETGHVNLFQDLEREERKNYGSGNRDYEAEKAAEKKEWESKMGIQVYFADNTNDLNKKKEWYEELPLRRAAEPLDRRKARDALPCLKRKELEEERKRKREDSDSEEKAKKRHKKDKKKKKKKHRHRDSSEERQLEEEYDRERRQKLASMRDERLKRERVEKARAHALLHPEEIELLQKRKAAEDSEEKRGKKKKYNSQFNPEFFRQ</sequence>
<dbReference type="ExpressionAtlas" id="A0A3P6MY32">
    <property type="expression patterns" value="baseline and differential"/>
</dbReference>
<feature type="region of interest" description="Disordered" evidence="1">
    <location>
        <begin position="14"/>
        <end position="34"/>
    </location>
</feature>
<feature type="compositionally biased region" description="Basic and acidic residues" evidence="1">
    <location>
        <begin position="15"/>
        <end position="34"/>
    </location>
</feature>
<dbReference type="FunCoup" id="A0A3P6MY32">
    <property type="interactions" value="1213"/>
</dbReference>
<feature type="region of interest" description="Disordered" evidence="1">
    <location>
        <begin position="139"/>
        <end position="286"/>
    </location>
</feature>
<dbReference type="PANTHER" id="PTHR22093:SF0">
    <property type="entry name" value="LEUKOCYTE RECEPTOR CLUSTER MEMBER 1"/>
    <property type="match status" value="1"/>
</dbReference>
<dbReference type="PRO" id="PR:A0A3P6MY32"/>
<dbReference type="SMR" id="A0A3P6MY32"/>
<keyword evidence="6" id="KW-1267">Proteomics identification</keyword>
<proteinExistence type="evidence at protein level"/>
<dbReference type="PANTHER" id="PTHR22093">
    <property type="entry name" value="LEUKOCYTE RECEPTOR CLUSTER LRC MEMBER 1"/>
    <property type="match status" value="1"/>
</dbReference>
<dbReference type="AlphaFoldDB" id="A0A3P6MY32"/>
<accession>A0A3P6MY32</accession>
<dbReference type="Pfam" id="PF10197">
    <property type="entry name" value="Cir_N"/>
    <property type="match status" value="1"/>
</dbReference>
<dbReference type="SMART" id="SM01083">
    <property type="entry name" value="Cir_N"/>
    <property type="match status" value="1"/>
</dbReference>
<dbReference type="OrthoDB" id="2159131at2759"/>
<feature type="compositionally biased region" description="Basic and acidic residues" evidence="1">
    <location>
        <begin position="219"/>
        <end position="269"/>
    </location>
</feature>
<reference evidence="3 4" key="1">
    <citation type="journal article" date="1998" name="Science">
        <title>Genome sequence of the nematode C. elegans: a platform for investigating biology.</title>
        <authorList>
            <consortium name="The C. elegans sequencing consortium"/>
            <person name="Sulson J.E."/>
            <person name="Waterston R."/>
        </authorList>
    </citation>
    <scope>NUCLEOTIDE SEQUENCE [LARGE SCALE GENOMIC DNA]</scope>
    <source>
        <strain evidence="3 4">Bristol N2</strain>
    </source>
</reference>
<evidence type="ECO:0000256" key="1">
    <source>
        <dbReference type="SAM" id="MobiDB-lite"/>
    </source>
</evidence>
<dbReference type="InterPro" id="IPR039875">
    <property type="entry name" value="LENG1-like"/>
</dbReference>
<dbReference type="STRING" id="6239.Y18H1A.2a.1"/>
<feature type="compositionally biased region" description="Basic residues" evidence="1">
    <location>
        <begin position="189"/>
        <end position="206"/>
    </location>
</feature>
<evidence type="ECO:0000313" key="4">
    <source>
        <dbReference type="Proteomes" id="UP000001940"/>
    </source>
</evidence>
<gene>
    <name evidence="3" type="ORF">CELE_Y18H1A.2</name>
    <name evidence="3 5" type="ORF">Y18H1A.2</name>
</gene>
<keyword evidence="4" id="KW-1185">Reference proteome</keyword>
<feature type="compositionally biased region" description="Basic and acidic residues" evidence="1">
    <location>
        <begin position="139"/>
        <end position="188"/>
    </location>
</feature>
<dbReference type="EMBL" id="BX284601">
    <property type="protein sequence ID" value="VDJ62025.1"/>
    <property type="molecule type" value="Genomic_DNA"/>
</dbReference>
<feature type="domain" description="CBF1-interacting co-repressor CIR N-terminal" evidence="2">
    <location>
        <begin position="8"/>
        <end position="44"/>
    </location>
</feature>
<dbReference type="Proteomes" id="UP000001940">
    <property type="component" value="Chromosome I"/>
</dbReference>
<organism evidence="3 4">
    <name type="scientific">Caenorhabditis elegans</name>
    <dbReference type="NCBI Taxonomy" id="6239"/>
    <lineage>
        <taxon>Eukaryota</taxon>
        <taxon>Metazoa</taxon>
        <taxon>Ecdysozoa</taxon>
        <taxon>Nematoda</taxon>
        <taxon>Chromadorea</taxon>
        <taxon>Rhabditida</taxon>
        <taxon>Rhabditina</taxon>
        <taxon>Rhabditomorpha</taxon>
        <taxon>Rhabditoidea</taxon>
        <taxon>Rhabditidae</taxon>
        <taxon>Peloderinae</taxon>
        <taxon>Caenorhabditis</taxon>
    </lineage>
</organism>
<evidence type="ECO:0000313" key="5">
    <source>
        <dbReference type="WormBase" id="Y18H1A.2a"/>
    </source>
</evidence>
<evidence type="ECO:0000313" key="3">
    <source>
        <dbReference type="EMBL" id="VDJ62025.1"/>
    </source>
</evidence>
<dbReference type="WormBase" id="Y18H1A.2a">
    <property type="protein sequence ID" value="CE52892"/>
    <property type="gene ID" value="WBGene00021208"/>
</dbReference>
<evidence type="ECO:0000259" key="2">
    <source>
        <dbReference type="SMART" id="SM01083"/>
    </source>
</evidence>
<dbReference type="AGR" id="WB:WBGene00021208"/>
<dbReference type="InParanoid" id="A0A3P6MY32"/>